<dbReference type="STRING" id="563192.HMPREF0179_05067"/>
<reference evidence="1 2" key="1">
    <citation type="submission" date="2010-10" db="EMBL/GenBank/DDBJ databases">
        <authorList>
            <consortium name="The Broad Institute Genome Sequencing Platform"/>
            <person name="Ward D."/>
            <person name="Earl A."/>
            <person name="Feldgarden M."/>
            <person name="Young S.K."/>
            <person name="Gargeya S."/>
            <person name="Zeng Q."/>
            <person name="Alvarado L."/>
            <person name="Berlin A."/>
            <person name="Bochicchio J."/>
            <person name="Chapman S.B."/>
            <person name="Chen Z."/>
            <person name="Freedman E."/>
            <person name="Gellesch M."/>
            <person name="Goldberg J."/>
            <person name="Griggs A."/>
            <person name="Gujja S."/>
            <person name="Heilman E."/>
            <person name="Heiman D."/>
            <person name="Howarth C."/>
            <person name="Mehta T."/>
            <person name="Neiman D."/>
            <person name="Pearson M."/>
            <person name="Roberts A."/>
            <person name="Saif S."/>
            <person name="Shea T."/>
            <person name="Shenoy N."/>
            <person name="Sisk P."/>
            <person name="Stolte C."/>
            <person name="Sykes S."/>
            <person name="White J."/>
            <person name="Yandava C."/>
            <person name="Allen-Vercoe E."/>
            <person name="Sibley C."/>
            <person name="Ambrose C.E."/>
            <person name="Strauss J."/>
            <person name="Daigneault M."/>
            <person name="Haas B."/>
            <person name="Nusbaum C."/>
            <person name="Birren B."/>
        </authorList>
    </citation>
    <scope>NUCLEOTIDE SEQUENCE [LARGE SCALE GENOMIC DNA]</scope>
    <source>
        <strain evidence="1 2">3_1_6</strain>
    </source>
</reference>
<protein>
    <submittedName>
        <fullName evidence="1">Uncharacterized protein</fullName>
    </submittedName>
</protein>
<dbReference type="HOGENOM" id="CLU_3402309_0_0_7"/>
<dbReference type="Proteomes" id="UP000006034">
    <property type="component" value="Unassembled WGS sequence"/>
</dbReference>
<evidence type="ECO:0000313" key="2">
    <source>
        <dbReference type="Proteomes" id="UP000006034"/>
    </source>
</evidence>
<dbReference type="AlphaFoldDB" id="S2LBA6"/>
<accession>S2LBA6</accession>
<comment type="caution">
    <text evidence="1">The sequence shown here is derived from an EMBL/GenBank/DDBJ whole genome shotgun (WGS) entry which is preliminary data.</text>
</comment>
<sequence length="30" mass="3334">MPQFEVSIPYTGIQTRIVLADSPEEALEKA</sequence>
<evidence type="ECO:0000313" key="1">
    <source>
        <dbReference type="EMBL" id="EPC05782.1"/>
    </source>
</evidence>
<name>S2LBA6_BILW3</name>
<keyword evidence="2" id="KW-1185">Reference proteome</keyword>
<organism evidence="1 2">
    <name type="scientific">Bilophila wadsworthia (strain 3_1_6)</name>
    <dbReference type="NCBI Taxonomy" id="563192"/>
    <lineage>
        <taxon>Bacteria</taxon>
        <taxon>Pseudomonadati</taxon>
        <taxon>Thermodesulfobacteriota</taxon>
        <taxon>Desulfovibrionia</taxon>
        <taxon>Desulfovibrionales</taxon>
        <taxon>Desulfovibrionaceae</taxon>
        <taxon>Bilophila</taxon>
    </lineage>
</organism>
<gene>
    <name evidence="1" type="ORF">HMPREF0179_05067</name>
</gene>
<dbReference type="EMBL" id="ADCP02000001">
    <property type="protein sequence ID" value="EPC05782.1"/>
    <property type="molecule type" value="Genomic_DNA"/>
</dbReference>
<proteinExistence type="predicted"/>
<reference evidence="1 2" key="2">
    <citation type="submission" date="2013-04" db="EMBL/GenBank/DDBJ databases">
        <title>The Genome Sequence of Bilophila wadsworthia 3_1_6.</title>
        <authorList>
            <consortium name="The Broad Institute Genomics Platform"/>
            <person name="Earl A."/>
            <person name="Ward D."/>
            <person name="Feldgarden M."/>
            <person name="Gevers D."/>
            <person name="Sibley C."/>
            <person name="Strauss J."/>
            <person name="Allen-Vercoe E."/>
            <person name="Walker B."/>
            <person name="Young S."/>
            <person name="Zeng Q."/>
            <person name="Gargeya S."/>
            <person name="Fitzgerald M."/>
            <person name="Haas B."/>
            <person name="Abouelleil A."/>
            <person name="Allen A.W."/>
            <person name="Alvarado L."/>
            <person name="Arachchi H.M."/>
            <person name="Berlin A.M."/>
            <person name="Chapman S.B."/>
            <person name="Gainer-Dewar J."/>
            <person name="Goldberg J."/>
            <person name="Griggs A."/>
            <person name="Gujja S."/>
            <person name="Hansen M."/>
            <person name="Howarth C."/>
            <person name="Imamovic A."/>
            <person name="Ireland A."/>
            <person name="Larimer J."/>
            <person name="McCowan C."/>
            <person name="Murphy C."/>
            <person name="Pearson M."/>
            <person name="Poon T.W."/>
            <person name="Priest M."/>
            <person name="Roberts A."/>
            <person name="Saif S."/>
            <person name="Shea T."/>
            <person name="Sisk P."/>
            <person name="Sykes S."/>
            <person name="Wortman J."/>
            <person name="Nusbaum C."/>
            <person name="Birren B."/>
        </authorList>
    </citation>
    <scope>NUCLEOTIDE SEQUENCE [LARGE SCALE GENOMIC DNA]</scope>
    <source>
        <strain evidence="1 2">3_1_6</strain>
    </source>
</reference>